<protein>
    <submittedName>
        <fullName evidence="1">Uncharacterized protein</fullName>
    </submittedName>
</protein>
<name>A0A852SWM5_9MICO</name>
<comment type="caution">
    <text evidence="1">The sequence shown here is derived from an EMBL/GenBank/DDBJ whole genome shotgun (WGS) entry which is preliminary data.</text>
</comment>
<dbReference type="Proteomes" id="UP000589620">
    <property type="component" value="Unassembled WGS sequence"/>
</dbReference>
<sequence>MSDLTARFPPDSAVRAVRFPTTARAIRSLGGVRLPIEYAVVVDAGRVGFVGRGGEVFWDLPASAVHAVSVGETRSSPPYPQVSLAIILEVRVDTGTTDLPIVPVSDDGKRSLTWRDEEVRALARRLVQALGTDV</sequence>
<keyword evidence="2" id="KW-1185">Reference proteome</keyword>
<organism evidence="1 2">
    <name type="scientific">Leifsonia soli</name>
    <dbReference type="NCBI Taxonomy" id="582665"/>
    <lineage>
        <taxon>Bacteria</taxon>
        <taxon>Bacillati</taxon>
        <taxon>Actinomycetota</taxon>
        <taxon>Actinomycetes</taxon>
        <taxon>Micrococcales</taxon>
        <taxon>Microbacteriaceae</taxon>
        <taxon>Leifsonia</taxon>
    </lineage>
</organism>
<dbReference type="RefSeq" id="WP_179455124.1">
    <property type="nucleotide sequence ID" value="NZ_BAAAPX010000001.1"/>
</dbReference>
<accession>A0A852SWM5</accession>
<dbReference type="EMBL" id="JACCBJ010000001">
    <property type="protein sequence ID" value="NYD73538.1"/>
    <property type="molecule type" value="Genomic_DNA"/>
</dbReference>
<proteinExistence type="predicted"/>
<dbReference type="AlphaFoldDB" id="A0A852SWM5"/>
<reference evidence="1 2" key="1">
    <citation type="submission" date="2020-07" db="EMBL/GenBank/DDBJ databases">
        <title>Sequencing the genomes of 1000 actinobacteria strains.</title>
        <authorList>
            <person name="Klenk H.-P."/>
        </authorList>
    </citation>
    <scope>NUCLEOTIDE SEQUENCE [LARGE SCALE GENOMIC DNA]</scope>
    <source>
        <strain evidence="1 2">DSM 23871</strain>
    </source>
</reference>
<evidence type="ECO:0000313" key="1">
    <source>
        <dbReference type="EMBL" id="NYD73538.1"/>
    </source>
</evidence>
<gene>
    <name evidence="1" type="ORF">BJ963_001057</name>
</gene>
<evidence type="ECO:0000313" key="2">
    <source>
        <dbReference type="Proteomes" id="UP000589620"/>
    </source>
</evidence>